<gene>
    <name evidence="2" type="ORF">SORBI_3010G056700</name>
</gene>
<keyword evidence="1" id="KW-0812">Transmembrane</keyword>
<dbReference type="InParanoid" id="A0A194YHJ4"/>
<sequence length="190" mass="20965">MSQASSSPALTRRSSAARVAQQPGALAVVEDTTPLLTIADLEAPIDNVTGLPLIICPNCRDVRVFVATTTRSQYNNGKRYFKCPRKNFSILGRCRSYWFEEEYVVYLQDNGHLLPAGSTIATASTTQVPELVGKIDRLEQNLNKVKEMVGKNREGIGSFICLVCGCVNVTMFLFLAIFMVVAFIGSRQCY</sequence>
<evidence type="ECO:0000313" key="2">
    <source>
        <dbReference type="EMBL" id="KXG19423.1"/>
    </source>
</evidence>
<dbReference type="OMA" id="NGTCTRY"/>
<evidence type="ECO:0008006" key="4">
    <source>
        <dbReference type="Google" id="ProtNLM"/>
    </source>
</evidence>
<proteinExistence type="predicted"/>
<evidence type="ECO:0000313" key="3">
    <source>
        <dbReference type="Proteomes" id="UP000000768"/>
    </source>
</evidence>
<evidence type="ECO:0000256" key="1">
    <source>
        <dbReference type="SAM" id="Phobius"/>
    </source>
</evidence>
<dbReference type="Gramene" id="KXG19423">
    <property type="protein sequence ID" value="KXG19423"/>
    <property type="gene ID" value="SORBI_3010G056700"/>
</dbReference>
<dbReference type="AlphaFoldDB" id="A0A194YHJ4"/>
<accession>A0A194YHJ4</accession>
<feature type="transmembrane region" description="Helical" evidence="1">
    <location>
        <begin position="156"/>
        <end position="184"/>
    </location>
</feature>
<dbReference type="Proteomes" id="UP000000768">
    <property type="component" value="Chromosome 10"/>
</dbReference>
<protein>
    <recommendedName>
        <fullName evidence="4">Zinc finger GRF-type domain-containing protein</fullName>
    </recommendedName>
</protein>
<keyword evidence="1" id="KW-1133">Transmembrane helix</keyword>
<reference evidence="2 3" key="1">
    <citation type="journal article" date="2009" name="Nature">
        <title>The Sorghum bicolor genome and the diversification of grasses.</title>
        <authorList>
            <person name="Paterson A.H."/>
            <person name="Bowers J.E."/>
            <person name="Bruggmann R."/>
            <person name="Dubchak I."/>
            <person name="Grimwood J."/>
            <person name="Gundlach H."/>
            <person name="Haberer G."/>
            <person name="Hellsten U."/>
            <person name="Mitros T."/>
            <person name="Poliakov A."/>
            <person name="Schmutz J."/>
            <person name="Spannagl M."/>
            <person name="Tang H."/>
            <person name="Wang X."/>
            <person name="Wicker T."/>
            <person name="Bharti A.K."/>
            <person name="Chapman J."/>
            <person name="Feltus F.A."/>
            <person name="Gowik U."/>
            <person name="Grigoriev I.V."/>
            <person name="Lyons E."/>
            <person name="Maher C.A."/>
            <person name="Martis M."/>
            <person name="Narechania A."/>
            <person name="Otillar R.P."/>
            <person name="Penning B.W."/>
            <person name="Salamov A.A."/>
            <person name="Wang Y."/>
            <person name="Zhang L."/>
            <person name="Carpita N.C."/>
            <person name="Freeling M."/>
            <person name="Gingle A.R."/>
            <person name="Hash C.T."/>
            <person name="Keller B."/>
            <person name="Klein P."/>
            <person name="Kresovich S."/>
            <person name="McCann M.C."/>
            <person name="Ming R."/>
            <person name="Peterson D.G."/>
            <person name="Mehboob-ur-Rahman"/>
            <person name="Ware D."/>
            <person name="Westhoff P."/>
            <person name="Mayer K.F."/>
            <person name="Messing J."/>
            <person name="Rokhsar D.S."/>
        </authorList>
    </citation>
    <scope>NUCLEOTIDE SEQUENCE [LARGE SCALE GENOMIC DNA]</scope>
    <source>
        <strain evidence="3">cv. BTx623</strain>
    </source>
</reference>
<dbReference type="EMBL" id="CM000769">
    <property type="protein sequence ID" value="KXG19423.1"/>
    <property type="molecule type" value="Genomic_DNA"/>
</dbReference>
<keyword evidence="1" id="KW-0472">Membrane</keyword>
<name>A0A194YHJ4_SORBI</name>
<organism evidence="2 3">
    <name type="scientific">Sorghum bicolor</name>
    <name type="common">Sorghum</name>
    <name type="synonym">Sorghum vulgare</name>
    <dbReference type="NCBI Taxonomy" id="4558"/>
    <lineage>
        <taxon>Eukaryota</taxon>
        <taxon>Viridiplantae</taxon>
        <taxon>Streptophyta</taxon>
        <taxon>Embryophyta</taxon>
        <taxon>Tracheophyta</taxon>
        <taxon>Spermatophyta</taxon>
        <taxon>Magnoliopsida</taxon>
        <taxon>Liliopsida</taxon>
        <taxon>Poales</taxon>
        <taxon>Poaceae</taxon>
        <taxon>PACMAD clade</taxon>
        <taxon>Panicoideae</taxon>
        <taxon>Andropogonodae</taxon>
        <taxon>Andropogoneae</taxon>
        <taxon>Sorghinae</taxon>
        <taxon>Sorghum</taxon>
    </lineage>
</organism>
<keyword evidence="3" id="KW-1185">Reference proteome</keyword>
<reference evidence="3" key="2">
    <citation type="journal article" date="2018" name="Plant J.">
        <title>The Sorghum bicolor reference genome: improved assembly, gene annotations, a transcriptome atlas, and signatures of genome organization.</title>
        <authorList>
            <person name="McCormick R.F."/>
            <person name="Truong S.K."/>
            <person name="Sreedasyam A."/>
            <person name="Jenkins J."/>
            <person name="Shu S."/>
            <person name="Sims D."/>
            <person name="Kennedy M."/>
            <person name="Amirebrahimi M."/>
            <person name="Weers B.D."/>
            <person name="McKinley B."/>
            <person name="Mattison A."/>
            <person name="Morishige D.T."/>
            <person name="Grimwood J."/>
            <person name="Schmutz J."/>
            <person name="Mullet J.E."/>
        </authorList>
    </citation>
    <scope>NUCLEOTIDE SEQUENCE [LARGE SCALE GENOMIC DNA]</scope>
    <source>
        <strain evidence="3">cv. BTx623</strain>
    </source>
</reference>